<dbReference type="GO" id="GO:0005634">
    <property type="term" value="C:nucleus"/>
    <property type="evidence" value="ECO:0007669"/>
    <property type="project" value="UniProtKB-SubCell"/>
</dbReference>
<keyword evidence="12" id="KW-0472">Membrane</keyword>
<comment type="subcellular location">
    <subcellularLocation>
        <location evidence="2">Chromosome</location>
    </subcellularLocation>
    <subcellularLocation>
        <location evidence="1">Nucleus</location>
    </subcellularLocation>
</comment>
<feature type="coiled-coil region" evidence="11">
    <location>
        <begin position="44"/>
        <end position="81"/>
    </location>
</feature>
<dbReference type="AlphaFoldDB" id="A0A8X8XN43"/>
<evidence type="ECO:0000256" key="12">
    <source>
        <dbReference type="SAM" id="Phobius"/>
    </source>
</evidence>
<keyword evidence="6" id="KW-0067">ATP-binding</keyword>
<evidence type="ECO:0000313" key="13">
    <source>
        <dbReference type="EMBL" id="KAG6415954.1"/>
    </source>
</evidence>
<keyword evidence="9" id="KW-0234">DNA repair</keyword>
<keyword evidence="12" id="KW-0812">Transmembrane</keyword>
<keyword evidence="14" id="KW-1185">Reference proteome</keyword>
<evidence type="ECO:0000256" key="6">
    <source>
        <dbReference type="ARBA" id="ARBA00022840"/>
    </source>
</evidence>
<reference evidence="13" key="2">
    <citation type="submission" date="2020-08" db="EMBL/GenBank/DDBJ databases">
        <title>Plant Genome Project.</title>
        <authorList>
            <person name="Zhang R.-G."/>
        </authorList>
    </citation>
    <scope>NUCLEOTIDE SEQUENCE</scope>
    <source>
        <strain evidence="13">Huo1</strain>
        <tissue evidence="13">Leaf</tissue>
    </source>
</reference>
<organism evidence="13">
    <name type="scientific">Salvia splendens</name>
    <name type="common">Scarlet sage</name>
    <dbReference type="NCBI Taxonomy" id="180675"/>
    <lineage>
        <taxon>Eukaryota</taxon>
        <taxon>Viridiplantae</taxon>
        <taxon>Streptophyta</taxon>
        <taxon>Embryophyta</taxon>
        <taxon>Tracheophyta</taxon>
        <taxon>Spermatophyta</taxon>
        <taxon>Magnoliopsida</taxon>
        <taxon>eudicotyledons</taxon>
        <taxon>Gunneridae</taxon>
        <taxon>Pentapetalae</taxon>
        <taxon>asterids</taxon>
        <taxon>lamiids</taxon>
        <taxon>Lamiales</taxon>
        <taxon>Lamiaceae</taxon>
        <taxon>Nepetoideae</taxon>
        <taxon>Mentheae</taxon>
        <taxon>Salviinae</taxon>
        <taxon>Salvia</taxon>
        <taxon>Salvia subgen. Calosphace</taxon>
        <taxon>core Calosphace</taxon>
    </lineage>
</organism>
<keyword evidence="3" id="KW-0158">Chromosome</keyword>
<evidence type="ECO:0000313" key="14">
    <source>
        <dbReference type="Proteomes" id="UP000298416"/>
    </source>
</evidence>
<keyword evidence="7 11" id="KW-0175">Coiled coil</keyword>
<dbReference type="GO" id="GO:0005524">
    <property type="term" value="F:ATP binding"/>
    <property type="evidence" value="ECO:0007669"/>
    <property type="project" value="UniProtKB-KW"/>
</dbReference>
<feature type="transmembrane region" description="Helical" evidence="12">
    <location>
        <begin position="296"/>
        <end position="320"/>
    </location>
</feature>
<evidence type="ECO:0000256" key="2">
    <source>
        <dbReference type="ARBA" id="ARBA00004286"/>
    </source>
</evidence>
<sequence>MHNRGSREEQRISTFGEKDKFKFFYKATLLEQVDDLLKGIGKQLNDANGLVSHLEDSLRLAKKELDELQEKIKNMEVMEEITQHVQLLRKKLAWSWVYDADRKLDAQHKLVDKLKGRIPSCQVKIDQNHEQLELTGEQERINMQIANMVKQVRSLKRHIQEMNEQYEKNTQAEESEMEERLMELQVEVEEANIEDIEKSNRDIASRIREIQMHQRNKVTAFGGGQELEHGDMWAMAIETAVGRLLNAFIVTDHKDSRFLTLLHSALLWFCYTTLSEITVCYALLRYSAQTRVFTLLHSALLFACALACFLSTCVLVSSYYSTPPTVVLLLQLLLCYNCHCPASATTAATTAL</sequence>
<evidence type="ECO:0000256" key="10">
    <source>
        <dbReference type="ARBA" id="ARBA00023242"/>
    </source>
</evidence>
<evidence type="ECO:0000256" key="5">
    <source>
        <dbReference type="ARBA" id="ARBA00022763"/>
    </source>
</evidence>
<proteinExistence type="predicted"/>
<protein>
    <submittedName>
        <fullName evidence="13">Uncharacterized protein</fullName>
    </submittedName>
</protein>
<keyword evidence="12" id="KW-1133">Transmembrane helix</keyword>
<evidence type="ECO:0000256" key="11">
    <source>
        <dbReference type="SAM" id="Coils"/>
    </source>
</evidence>
<evidence type="ECO:0000256" key="9">
    <source>
        <dbReference type="ARBA" id="ARBA00023204"/>
    </source>
</evidence>
<keyword evidence="4" id="KW-0547">Nucleotide-binding</keyword>
<dbReference type="GO" id="GO:0035861">
    <property type="term" value="C:site of double-strand break"/>
    <property type="evidence" value="ECO:0007669"/>
    <property type="project" value="TreeGrafter"/>
</dbReference>
<feature type="transmembrane region" description="Helical" evidence="12">
    <location>
        <begin position="265"/>
        <end position="284"/>
    </location>
</feature>
<dbReference type="Proteomes" id="UP000298416">
    <property type="component" value="Unassembled WGS sequence"/>
</dbReference>
<evidence type="ECO:0000256" key="3">
    <source>
        <dbReference type="ARBA" id="ARBA00022454"/>
    </source>
</evidence>
<dbReference type="EMBL" id="PNBA02000008">
    <property type="protein sequence ID" value="KAG6415954.1"/>
    <property type="molecule type" value="Genomic_DNA"/>
</dbReference>
<feature type="coiled-coil region" evidence="11">
    <location>
        <begin position="145"/>
        <end position="194"/>
    </location>
</feature>
<dbReference type="GO" id="GO:0003684">
    <property type="term" value="F:damaged DNA binding"/>
    <property type="evidence" value="ECO:0007669"/>
    <property type="project" value="TreeGrafter"/>
</dbReference>
<dbReference type="GO" id="GO:0000724">
    <property type="term" value="P:double-strand break repair via homologous recombination"/>
    <property type="evidence" value="ECO:0007669"/>
    <property type="project" value="TreeGrafter"/>
</dbReference>
<evidence type="ECO:0000256" key="7">
    <source>
        <dbReference type="ARBA" id="ARBA00023054"/>
    </source>
</evidence>
<evidence type="ECO:0000256" key="1">
    <source>
        <dbReference type="ARBA" id="ARBA00004123"/>
    </source>
</evidence>
<dbReference type="GO" id="GO:0030915">
    <property type="term" value="C:Smc5-Smc6 complex"/>
    <property type="evidence" value="ECO:0007669"/>
    <property type="project" value="TreeGrafter"/>
</dbReference>
<keyword evidence="5" id="KW-0227">DNA damage</keyword>
<dbReference type="GO" id="GO:0003697">
    <property type="term" value="F:single-stranded DNA binding"/>
    <property type="evidence" value="ECO:0007669"/>
    <property type="project" value="TreeGrafter"/>
</dbReference>
<dbReference type="PANTHER" id="PTHR19306:SF6">
    <property type="entry name" value="STRUCTURAL MAINTENANCE OF CHROMOSOMES PROTEIN 6"/>
    <property type="match status" value="1"/>
</dbReference>
<evidence type="ECO:0000256" key="4">
    <source>
        <dbReference type="ARBA" id="ARBA00022741"/>
    </source>
</evidence>
<dbReference type="PANTHER" id="PTHR19306">
    <property type="entry name" value="STRUCTURAL MAINTENANCE OF CHROMOSOMES 5,6 SMC5, SMC6"/>
    <property type="match status" value="1"/>
</dbReference>
<reference evidence="13" key="1">
    <citation type="submission" date="2018-01" db="EMBL/GenBank/DDBJ databases">
        <authorList>
            <person name="Mao J.F."/>
        </authorList>
    </citation>
    <scope>NUCLEOTIDE SEQUENCE</scope>
    <source>
        <strain evidence="13">Huo1</strain>
        <tissue evidence="13">Leaf</tissue>
    </source>
</reference>
<accession>A0A8X8XN43</accession>
<name>A0A8X8XN43_SALSN</name>
<keyword evidence="10" id="KW-0539">Nucleus</keyword>
<keyword evidence="8" id="KW-0233">DNA recombination</keyword>
<comment type="caution">
    <text evidence="13">The sequence shown here is derived from an EMBL/GenBank/DDBJ whole genome shotgun (WGS) entry which is preliminary data.</text>
</comment>
<gene>
    <name evidence="13" type="ORF">SASPL_123375</name>
</gene>
<evidence type="ECO:0000256" key="8">
    <source>
        <dbReference type="ARBA" id="ARBA00023172"/>
    </source>
</evidence>